<reference evidence="1 2" key="1">
    <citation type="submission" date="2016-11" db="EMBL/GenBank/DDBJ databases">
        <title>Mixed transmission modes and dynamic genome evolution in an obligate animal-bacterial symbiosis.</title>
        <authorList>
            <person name="Russell S.L."/>
            <person name="Corbett-Detig R.B."/>
            <person name="Cavanaugh C.M."/>
        </authorList>
    </citation>
    <scope>NUCLEOTIDE SEQUENCE [LARGE SCALE GENOMIC DNA]</scope>
    <source>
        <strain evidence="1">MA-KB16</strain>
    </source>
</reference>
<evidence type="ECO:0008006" key="3">
    <source>
        <dbReference type="Google" id="ProtNLM"/>
    </source>
</evidence>
<dbReference type="AlphaFoldDB" id="A0A1T2CHQ1"/>
<dbReference type="Gene3D" id="2.60.120.620">
    <property type="entry name" value="q2cbj1_9rhob like domain"/>
    <property type="match status" value="1"/>
</dbReference>
<gene>
    <name evidence="1" type="ORF">BOV88_10160</name>
</gene>
<dbReference type="EMBL" id="MPNX01000016">
    <property type="protein sequence ID" value="OOY34375.1"/>
    <property type="molecule type" value="Genomic_DNA"/>
</dbReference>
<accession>A0A1T2CHQ1</accession>
<name>A0A1T2CHQ1_SOVGS</name>
<evidence type="ECO:0000313" key="1">
    <source>
        <dbReference type="EMBL" id="OOY34375.1"/>
    </source>
</evidence>
<comment type="caution">
    <text evidence="1">The sequence shown here is derived from an EMBL/GenBank/DDBJ whole genome shotgun (WGS) entry which is preliminary data.</text>
</comment>
<dbReference type="Proteomes" id="UP000190962">
    <property type="component" value="Unassembled WGS sequence"/>
</dbReference>
<sequence>MISRCQHLESNIAANIRAQLSILDTAYWRDRRNHKPNVGLSGEVGHYFSCGRESVPQEVRQLIDDTAPNFFGYELEDWVVNKTPAQGGMPPHIDNEGYLAVALLCLQSRSGCFEWYHGNDLSKPEQIPDEAGQVIRFDQVDLIHAVPPAHSERYVIVFLYR</sequence>
<dbReference type="RefSeq" id="WP_078459095.1">
    <property type="nucleotide sequence ID" value="NZ_MPNX01000016.1"/>
</dbReference>
<evidence type="ECO:0000313" key="2">
    <source>
        <dbReference type="Proteomes" id="UP000190962"/>
    </source>
</evidence>
<organism evidence="1 2">
    <name type="scientific">Solemya velum gill symbiont</name>
    <dbReference type="NCBI Taxonomy" id="2340"/>
    <lineage>
        <taxon>Bacteria</taxon>
        <taxon>Pseudomonadati</taxon>
        <taxon>Pseudomonadota</taxon>
        <taxon>Gammaproteobacteria</taxon>
        <taxon>sulfur-oxidizing symbionts</taxon>
    </lineage>
</organism>
<proteinExistence type="predicted"/>
<protein>
    <recommendedName>
        <fullName evidence="3">Fe2OG dioxygenase domain-containing protein</fullName>
    </recommendedName>
</protein>